<name>A0A834XHV1_9FABA</name>
<dbReference type="Proteomes" id="UP000634136">
    <property type="component" value="Unassembled WGS sequence"/>
</dbReference>
<dbReference type="AlphaFoldDB" id="A0A834XHV1"/>
<protein>
    <submittedName>
        <fullName evidence="2">Uncharacterized protein</fullName>
    </submittedName>
</protein>
<proteinExistence type="predicted"/>
<dbReference type="EMBL" id="JAAIUW010000001">
    <property type="protein sequence ID" value="KAF7845397.1"/>
    <property type="molecule type" value="Genomic_DNA"/>
</dbReference>
<gene>
    <name evidence="2" type="ORF">G2W53_002302</name>
</gene>
<feature type="compositionally biased region" description="Basic and acidic residues" evidence="1">
    <location>
        <begin position="65"/>
        <end position="80"/>
    </location>
</feature>
<feature type="region of interest" description="Disordered" evidence="1">
    <location>
        <begin position="65"/>
        <end position="104"/>
    </location>
</feature>
<sequence>MPKEITYYRNALSLFDESSQREEDTERKKCRGVLEELHMTEEAFNLSNKQIGKGICYPFHVTTKPEESRKKALLPKPKENPKKKKKNPNSTDYGASINPKPIQI</sequence>
<reference evidence="2" key="1">
    <citation type="submission" date="2020-09" db="EMBL/GenBank/DDBJ databases">
        <title>Genome-Enabled Discovery of Anthraquinone Biosynthesis in Senna tora.</title>
        <authorList>
            <person name="Kang S.-H."/>
            <person name="Pandey R.P."/>
            <person name="Lee C.-M."/>
            <person name="Sim J.-S."/>
            <person name="Jeong J.-T."/>
            <person name="Choi B.-S."/>
            <person name="Jung M."/>
            <person name="Ginzburg D."/>
            <person name="Zhao K."/>
            <person name="Won S.Y."/>
            <person name="Oh T.-J."/>
            <person name="Yu Y."/>
            <person name="Kim N.-H."/>
            <person name="Lee O.R."/>
            <person name="Lee T.-H."/>
            <person name="Bashyal P."/>
            <person name="Kim T.-S."/>
            <person name="Lee W.-H."/>
            <person name="Kawkins C."/>
            <person name="Kim C.-K."/>
            <person name="Kim J.S."/>
            <person name="Ahn B.O."/>
            <person name="Rhee S.Y."/>
            <person name="Sohng J.K."/>
        </authorList>
    </citation>
    <scope>NUCLEOTIDE SEQUENCE</scope>
    <source>
        <tissue evidence="2">Leaf</tissue>
    </source>
</reference>
<evidence type="ECO:0000313" key="3">
    <source>
        <dbReference type="Proteomes" id="UP000634136"/>
    </source>
</evidence>
<evidence type="ECO:0000313" key="2">
    <source>
        <dbReference type="EMBL" id="KAF7845397.1"/>
    </source>
</evidence>
<keyword evidence="3" id="KW-1185">Reference proteome</keyword>
<comment type="caution">
    <text evidence="2">The sequence shown here is derived from an EMBL/GenBank/DDBJ whole genome shotgun (WGS) entry which is preliminary data.</text>
</comment>
<evidence type="ECO:0000256" key="1">
    <source>
        <dbReference type="SAM" id="MobiDB-lite"/>
    </source>
</evidence>
<organism evidence="2 3">
    <name type="scientific">Senna tora</name>
    <dbReference type="NCBI Taxonomy" id="362788"/>
    <lineage>
        <taxon>Eukaryota</taxon>
        <taxon>Viridiplantae</taxon>
        <taxon>Streptophyta</taxon>
        <taxon>Embryophyta</taxon>
        <taxon>Tracheophyta</taxon>
        <taxon>Spermatophyta</taxon>
        <taxon>Magnoliopsida</taxon>
        <taxon>eudicotyledons</taxon>
        <taxon>Gunneridae</taxon>
        <taxon>Pentapetalae</taxon>
        <taxon>rosids</taxon>
        <taxon>fabids</taxon>
        <taxon>Fabales</taxon>
        <taxon>Fabaceae</taxon>
        <taxon>Caesalpinioideae</taxon>
        <taxon>Cassia clade</taxon>
        <taxon>Senna</taxon>
    </lineage>
</organism>
<accession>A0A834XHV1</accession>